<evidence type="ECO:0000256" key="2">
    <source>
        <dbReference type="PROSITE-ProRule" id="PRU00169"/>
    </source>
</evidence>
<dbReference type="Gene3D" id="3.40.50.2300">
    <property type="match status" value="1"/>
</dbReference>
<keyword evidence="1 2" id="KW-0597">Phosphoprotein</keyword>
<dbReference type="PROSITE" id="PS50110">
    <property type="entry name" value="RESPONSE_REGULATORY"/>
    <property type="match status" value="1"/>
</dbReference>
<evidence type="ECO:0000259" key="5">
    <source>
        <dbReference type="PROSITE" id="PS50110"/>
    </source>
</evidence>
<evidence type="ECO:0000313" key="6">
    <source>
        <dbReference type="EMBL" id="KAB2346781.1"/>
    </source>
</evidence>
<reference evidence="6 7" key="1">
    <citation type="submission" date="2019-09" db="EMBL/GenBank/DDBJ databases">
        <title>Actinomadura physcomitrii sp. nov., a novel actinomycete isolated from moss [Physcomitrium sphaericum (Ludw) Fuernr].</title>
        <authorList>
            <person name="Zhuang X."/>
            <person name="Liu C."/>
        </authorList>
    </citation>
    <scope>NUCLEOTIDE SEQUENCE [LARGE SCALE GENOMIC DNA]</scope>
    <source>
        <strain evidence="6 7">HMC1</strain>
    </source>
</reference>
<dbReference type="Proteomes" id="UP000468735">
    <property type="component" value="Unassembled WGS sequence"/>
</dbReference>
<evidence type="ECO:0000256" key="3">
    <source>
        <dbReference type="SAM" id="Coils"/>
    </source>
</evidence>
<dbReference type="PANTHER" id="PTHR44591">
    <property type="entry name" value="STRESS RESPONSE REGULATOR PROTEIN 1"/>
    <property type="match status" value="1"/>
</dbReference>
<dbReference type="InterPro" id="IPR050595">
    <property type="entry name" value="Bact_response_regulator"/>
</dbReference>
<evidence type="ECO:0000313" key="7">
    <source>
        <dbReference type="Proteomes" id="UP000468735"/>
    </source>
</evidence>
<feature type="coiled-coil region" evidence="3">
    <location>
        <begin position="122"/>
        <end position="149"/>
    </location>
</feature>
<proteinExistence type="predicted"/>
<feature type="compositionally biased region" description="Acidic residues" evidence="4">
    <location>
        <begin position="258"/>
        <end position="267"/>
    </location>
</feature>
<feature type="modified residue" description="4-aspartylphosphate" evidence="2">
    <location>
        <position position="55"/>
    </location>
</feature>
<dbReference type="OrthoDB" id="9812260at2"/>
<dbReference type="AlphaFoldDB" id="A0A6H9YY31"/>
<dbReference type="InterPro" id="IPR001789">
    <property type="entry name" value="Sig_transdc_resp-reg_receiver"/>
</dbReference>
<dbReference type="SUPFAM" id="SSF52172">
    <property type="entry name" value="CheY-like"/>
    <property type="match status" value="1"/>
</dbReference>
<organism evidence="6 7">
    <name type="scientific">Actinomadura rudentiformis</name>
    <dbReference type="NCBI Taxonomy" id="359158"/>
    <lineage>
        <taxon>Bacteria</taxon>
        <taxon>Bacillati</taxon>
        <taxon>Actinomycetota</taxon>
        <taxon>Actinomycetes</taxon>
        <taxon>Streptosporangiales</taxon>
        <taxon>Thermomonosporaceae</taxon>
        <taxon>Actinomadura</taxon>
    </lineage>
</organism>
<feature type="region of interest" description="Disordered" evidence="4">
    <location>
        <begin position="215"/>
        <end position="267"/>
    </location>
</feature>
<dbReference type="Pfam" id="PF00072">
    <property type="entry name" value="Response_reg"/>
    <property type="match status" value="1"/>
</dbReference>
<sequence>MDDKAKILLVDDREENLIALEAILSSLDQDLVRARSGEEALKALLTDEYAVILLDVVMPGMDGFETARDIKRRKKTRDLPIIFLTAVNSDPDYAFRGYAAGAVDFISKPFDPWVLRAKVSVFVELHNKNKQLQEQTTLLREQAALLREQAALLQTRAAGDGGELPGLGSAGSAARLTELAAHVKSLGTRVPPALRPEFEELDRQVGDLRSALLAPSAATPDAAPATTDDGPAETTLNGSDGLGGTGEAARNDTRDDTQDSAEDTSDN</sequence>
<keyword evidence="7" id="KW-1185">Reference proteome</keyword>
<dbReference type="InterPro" id="IPR011006">
    <property type="entry name" value="CheY-like_superfamily"/>
</dbReference>
<evidence type="ECO:0000256" key="4">
    <source>
        <dbReference type="SAM" id="MobiDB-lite"/>
    </source>
</evidence>
<name>A0A6H9YY31_9ACTN</name>
<gene>
    <name evidence="6" type="ORF">F8566_21365</name>
</gene>
<feature type="compositionally biased region" description="Low complexity" evidence="4">
    <location>
        <begin position="215"/>
        <end position="229"/>
    </location>
</feature>
<keyword evidence="3" id="KW-0175">Coiled coil</keyword>
<dbReference type="EMBL" id="WBMT01000010">
    <property type="protein sequence ID" value="KAB2346781.1"/>
    <property type="molecule type" value="Genomic_DNA"/>
</dbReference>
<feature type="domain" description="Response regulatory" evidence="5">
    <location>
        <begin position="6"/>
        <end position="123"/>
    </location>
</feature>
<dbReference type="SMART" id="SM00448">
    <property type="entry name" value="REC"/>
    <property type="match status" value="1"/>
</dbReference>
<comment type="caution">
    <text evidence="6">The sequence shown here is derived from an EMBL/GenBank/DDBJ whole genome shotgun (WGS) entry which is preliminary data.</text>
</comment>
<accession>A0A6H9YY31</accession>
<evidence type="ECO:0000256" key="1">
    <source>
        <dbReference type="ARBA" id="ARBA00022553"/>
    </source>
</evidence>
<dbReference type="PANTHER" id="PTHR44591:SF3">
    <property type="entry name" value="RESPONSE REGULATORY DOMAIN-CONTAINING PROTEIN"/>
    <property type="match status" value="1"/>
</dbReference>
<protein>
    <submittedName>
        <fullName evidence="6">Response regulator</fullName>
    </submittedName>
</protein>
<dbReference type="GO" id="GO:0000160">
    <property type="term" value="P:phosphorelay signal transduction system"/>
    <property type="evidence" value="ECO:0007669"/>
    <property type="project" value="InterPro"/>
</dbReference>